<feature type="compositionally biased region" description="Basic and acidic residues" evidence="1">
    <location>
        <begin position="452"/>
        <end position="464"/>
    </location>
</feature>
<feature type="transmembrane region" description="Helical" evidence="2">
    <location>
        <begin position="929"/>
        <end position="953"/>
    </location>
</feature>
<dbReference type="PANTHER" id="PTHR38121">
    <property type="entry name" value="GH16 DOMAIN-CONTAINING PROTEIN"/>
    <property type="match status" value="1"/>
</dbReference>
<feature type="compositionally biased region" description="Basic and acidic residues" evidence="1">
    <location>
        <begin position="357"/>
        <end position="368"/>
    </location>
</feature>
<feature type="chain" id="PRO_5041314581" description="GH16 domain-containing protein" evidence="3">
    <location>
        <begin position="23"/>
        <end position="1071"/>
    </location>
</feature>
<feature type="transmembrane region" description="Helical" evidence="2">
    <location>
        <begin position="568"/>
        <end position="594"/>
    </location>
</feature>
<feature type="transmembrane region" description="Helical" evidence="2">
    <location>
        <begin position="729"/>
        <end position="750"/>
    </location>
</feature>
<feature type="transmembrane region" description="Helical" evidence="2">
    <location>
        <begin position="654"/>
        <end position="672"/>
    </location>
</feature>
<sequence>MRSQASVSLFAPLVFLVPQVATEVTANKSSPVANTTAPDLSAAAGCPCGFFDANTNAVFTESTIVYFNESQTLPEKDLVTETYVHDYEKGWNTFFREAADPENVKIADTTNKPNSTTTLDLYVKPYVPETRKHVIHGASVRSLRRDIKYGSFSSLIRAPGRYAGVGGSTVSMELRFNLTQVLTLNLQNGNTPDDAHAGMLSNEDFPASNYRVPFGNMTNATWGNGTIDPWDYTEYRIDWTEHYVKFFIGGKLAREILREEHHNLLSVPSPIYLRHWSNGNPYYSEGPPKNITYANVPPPIRNNTAHNSELWDSRAATLAQNTPRNRTRAPSITETTLNGDTRANSMTSTSMKKKRMSPRDDKYGKHDSSSTLHGAGVYVDEEVPPLPRNASQISAISFDDSYHSRVSWYSETTPENGDQSYAGRSNGRNEYDRPGSTLSAYSSSDNVHLKRRSMDEATLKKQPSEDQLTITNQPRTSNEGSRRGSSDEQSPDEDNTKWPFTSDASLGDGIVPQSNGPQTTMDPKEVKEVAAGGDGPQMKTEGLTNVPELDKNTQDKKNLPQAKKRVDYLAGLVAFSSLLVTAIHFSLTFVFADINAGAYTHYHSETIARKSIDSFLLNLIWIGPFLMTSTRFLVSSYLKNGDLLPVAEKTVGRAPRLMIPITAMVLLEYFFINAGATKWLEYLPSITWSDWPFTVGYTSFGNFLSEVLELMYLIPNAAPLVTFNYCTGVLWTIPVQLQGSWLALLAVIVIREIKTPWKRFCFYAFCIVNHWYALSFGSYFYIAIMLTDLDLNYKWRTWLHARPIIYYPFLTIMGLMGIAGLFMDFLTQWTEVNYATYEYAIHPDINSGLPISQAGHATYPQYFLPRLNGLAFAVGFQVVVELSPVVQKLLSFKLIVFVFPHIFTIYLFHGFIFWSLGSFLCIQFSVAGLQYWLNILLVAICCYTALALSLPLLTPVVEGLGKSITGDIWKDAREDPVPRQPTLYPFRRDLFLARYQTPHDNSRDMTITKIKDPEKVEEHFDPEVEGVDANETIHVTNQEHGGSANRAVVTAVGKLKEKVPGVHEKERGSVS</sequence>
<dbReference type="EMBL" id="JAPUFD010000018">
    <property type="protein sequence ID" value="MDI1492338.1"/>
    <property type="molecule type" value="Genomic_DNA"/>
</dbReference>
<feature type="transmembrane region" description="Helical" evidence="2">
    <location>
        <begin position="762"/>
        <end position="784"/>
    </location>
</feature>
<reference evidence="4" key="1">
    <citation type="journal article" date="2023" name="Genome Biol. Evol.">
        <title>First Whole Genome Sequence and Flow Cytometry Genome Size Data for the Lichen-Forming Fungus Ramalina farinacea (Ascomycota).</title>
        <authorList>
            <person name="Llewellyn T."/>
            <person name="Mian S."/>
            <person name="Hill R."/>
            <person name="Leitch I.J."/>
            <person name="Gaya E."/>
        </authorList>
    </citation>
    <scope>NUCLEOTIDE SEQUENCE</scope>
    <source>
        <strain evidence="4">LIQ254RAFAR</strain>
    </source>
</reference>
<evidence type="ECO:0000313" key="5">
    <source>
        <dbReference type="Proteomes" id="UP001161017"/>
    </source>
</evidence>
<evidence type="ECO:0008006" key="6">
    <source>
        <dbReference type="Google" id="ProtNLM"/>
    </source>
</evidence>
<feature type="compositionally biased region" description="Polar residues" evidence="1">
    <location>
        <begin position="436"/>
        <end position="446"/>
    </location>
</feature>
<organism evidence="4 5">
    <name type="scientific">Ramalina farinacea</name>
    <dbReference type="NCBI Taxonomy" id="258253"/>
    <lineage>
        <taxon>Eukaryota</taxon>
        <taxon>Fungi</taxon>
        <taxon>Dikarya</taxon>
        <taxon>Ascomycota</taxon>
        <taxon>Pezizomycotina</taxon>
        <taxon>Lecanoromycetes</taxon>
        <taxon>OSLEUM clade</taxon>
        <taxon>Lecanoromycetidae</taxon>
        <taxon>Lecanorales</taxon>
        <taxon>Lecanorineae</taxon>
        <taxon>Ramalinaceae</taxon>
        <taxon>Ramalina</taxon>
    </lineage>
</organism>
<dbReference type="Proteomes" id="UP001161017">
    <property type="component" value="Unassembled WGS sequence"/>
</dbReference>
<keyword evidence="3" id="KW-0732">Signal</keyword>
<name>A0AA43QWQ7_9LECA</name>
<keyword evidence="5" id="KW-1185">Reference proteome</keyword>
<dbReference type="PANTHER" id="PTHR38121:SF2">
    <property type="entry name" value="ACYLTRANSFERASE 3 DOMAIN-CONTAINING PROTEIN"/>
    <property type="match status" value="1"/>
</dbReference>
<feature type="compositionally biased region" description="Basic and acidic residues" evidence="1">
    <location>
        <begin position="548"/>
        <end position="558"/>
    </location>
</feature>
<feature type="region of interest" description="Disordered" evidence="1">
    <location>
        <begin position="410"/>
        <end position="558"/>
    </location>
</feature>
<evidence type="ECO:0000256" key="2">
    <source>
        <dbReference type="SAM" id="Phobius"/>
    </source>
</evidence>
<keyword evidence="2" id="KW-1133">Transmembrane helix</keyword>
<dbReference type="AlphaFoldDB" id="A0AA43QWQ7"/>
<evidence type="ECO:0000313" key="4">
    <source>
        <dbReference type="EMBL" id="MDI1492338.1"/>
    </source>
</evidence>
<evidence type="ECO:0000256" key="1">
    <source>
        <dbReference type="SAM" id="MobiDB-lite"/>
    </source>
</evidence>
<evidence type="ECO:0000256" key="3">
    <source>
        <dbReference type="SAM" id="SignalP"/>
    </source>
</evidence>
<protein>
    <recommendedName>
        <fullName evidence="6">GH16 domain-containing protein</fullName>
    </recommendedName>
</protein>
<dbReference type="SUPFAM" id="SSF49899">
    <property type="entry name" value="Concanavalin A-like lectins/glucanases"/>
    <property type="match status" value="1"/>
</dbReference>
<feature type="signal peptide" evidence="3">
    <location>
        <begin position="1"/>
        <end position="22"/>
    </location>
</feature>
<comment type="caution">
    <text evidence="4">The sequence shown here is derived from an EMBL/GenBank/DDBJ whole genome shotgun (WGS) entry which is preliminary data.</text>
</comment>
<feature type="compositionally biased region" description="Polar residues" evidence="1">
    <location>
        <begin position="465"/>
        <end position="479"/>
    </location>
</feature>
<dbReference type="InterPro" id="IPR013320">
    <property type="entry name" value="ConA-like_dom_sf"/>
</dbReference>
<feature type="transmembrane region" description="Helical" evidence="2">
    <location>
        <begin position="615"/>
        <end position="634"/>
    </location>
</feature>
<feature type="transmembrane region" description="Helical" evidence="2">
    <location>
        <begin position="804"/>
        <end position="826"/>
    </location>
</feature>
<feature type="transmembrane region" description="Helical" evidence="2">
    <location>
        <begin position="693"/>
        <end position="714"/>
    </location>
</feature>
<gene>
    <name evidence="4" type="ORF">OHK93_003551</name>
</gene>
<proteinExistence type="predicted"/>
<feature type="compositionally biased region" description="Polar residues" evidence="1">
    <location>
        <begin position="512"/>
        <end position="521"/>
    </location>
</feature>
<dbReference type="Gene3D" id="2.60.120.200">
    <property type="match status" value="1"/>
</dbReference>
<keyword evidence="2" id="KW-0472">Membrane</keyword>
<keyword evidence="2" id="KW-0812">Transmembrane</keyword>
<feature type="compositionally biased region" description="Polar residues" evidence="1">
    <location>
        <begin position="410"/>
        <end position="426"/>
    </location>
</feature>
<feature type="compositionally biased region" description="Polar residues" evidence="1">
    <location>
        <begin position="318"/>
        <end position="350"/>
    </location>
</feature>
<accession>A0AA43QWQ7</accession>
<feature type="transmembrane region" description="Helical" evidence="2">
    <location>
        <begin position="894"/>
        <end position="917"/>
    </location>
</feature>
<feature type="region of interest" description="Disordered" evidence="1">
    <location>
        <begin position="318"/>
        <end position="383"/>
    </location>
</feature>